<evidence type="ECO:0000256" key="2">
    <source>
        <dbReference type="ARBA" id="ARBA00023002"/>
    </source>
</evidence>
<dbReference type="PRINTS" id="PR00081">
    <property type="entry name" value="GDHRDH"/>
</dbReference>
<dbReference type="CDD" id="cd05233">
    <property type="entry name" value="SDR_c"/>
    <property type="match status" value="1"/>
</dbReference>
<evidence type="ECO:0000313" key="4">
    <source>
        <dbReference type="EMBL" id="MCZ4282272.1"/>
    </source>
</evidence>
<protein>
    <submittedName>
        <fullName evidence="4">SDR family oxidoreductase</fullName>
    </submittedName>
</protein>
<evidence type="ECO:0000256" key="3">
    <source>
        <dbReference type="RuleBase" id="RU000363"/>
    </source>
</evidence>
<dbReference type="EMBL" id="JAPWGY010000006">
    <property type="protein sequence ID" value="MCZ4282272.1"/>
    <property type="molecule type" value="Genomic_DNA"/>
</dbReference>
<dbReference type="Proteomes" id="UP001069802">
    <property type="component" value="Unassembled WGS sequence"/>
</dbReference>
<dbReference type="SUPFAM" id="SSF51735">
    <property type="entry name" value="NAD(P)-binding Rossmann-fold domains"/>
    <property type="match status" value="1"/>
</dbReference>
<proteinExistence type="inferred from homology"/>
<dbReference type="PRINTS" id="PR00080">
    <property type="entry name" value="SDRFAMILY"/>
</dbReference>
<reference evidence="4" key="1">
    <citation type="submission" date="2022-12" db="EMBL/GenBank/DDBJ databases">
        <title>Bacterial isolates from different developmental stages of Nematostella vectensis.</title>
        <authorList>
            <person name="Fraune S."/>
        </authorList>
    </citation>
    <scope>NUCLEOTIDE SEQUENCE</scope>
    <source>
        <strain evidence="4">G21630-S1</strain>
    </source>
</reference>
<comment type="caution">
    <text evidence="4">The sequence shown here is derived from an EMBL/GenBank/DDBJ whole genome shotgun (WGS) entry which is preliminary data.</text>
</comment>
<dbReference type="Gene3D" id="3.40.50.720">
    <property type="entry name" value="NAD(P)-binding Rossmann-like Domain"/>
    <property type="match status" value="1"/>
</dbReference>
<keyword evidence="2" id="KW-0560">Oxidoreductase</keyword>
<dbReference type="RefSeq" id="WP_269424422.1">
    <property type="nucleotide sequence ID" value="NZ_JAPWGY010000006.1"/>
</dbReference>
<dbReference type="Pfam" id="PF00106">
    <property type="entry name" value="adh_short"/>
    <property type="match status" value="1"/>
</dbReference>
<sequence>MGNKNRTVLVTGATSGVGLATVQTLKSSGYNVVLTGRNPDKVAECAQKTGTSGYVLDVSSETSCSKVVAQVEQEVGPLWGLVNNAGIWLEGNFETHTPADIRSVMETNTLGTMLMTHAVLPGLLERKSGAVVNVVSTAALYCRKSIAVYSGSKWAIRGFTGCLEVECAPKGVRVMGFYPGKVDSQMYASAGIDRDLQIAMSPADAAGMIEHMLSDEKMLWGHVSGRSAHDYA</sequence>
<keyword evidence="5" id="KW-1185">Reference proteome</keyword>
<gene>
    <name evidence="4" type="ORF">O4H49_15900</name>
</gene>
<accession>A0ABT4LMF8</accession>
<dbReference type="PANTHER" id="PTHR44196:SF1">
    <property type="entry name" value="DEHYDROGENASE_REDUCTASE SDR FAMILY MEMBER 7B"/>
    <property type="match status" value="1"/>
</dbReference>
<comment type="similarity">
    <text evidence="1 3">Belongs to the short-chain dehydrogenases/reductases (SDR) family.</text>
</comment>
<dbReference type="InterPro" id="IPR036291">
    <property type="entry name" value="NAD(P)-bd_dom_sf"/>
</dbReference>
<dbReference type="PANTHER" id="PTHR44196">
    <property type="entry name" value="DEHYDROGENASE/REDUCTASE SDR FAMILY MEMBER 7B"/>
    <property type="match status" value="1"/>
</dbReference>
<evidence type="ECO:0000313" key="5">
    <source>
        <dbReference type="Proteomes" id="UP001069802"/>
    </source>
</evidence>
<organism evidence="4 5">
    <name type="scientific">Kiloniella laminariae</name>
    <dbReference type="NCBI Taxonomy" id="454162"/>
    <lineage>
        <taxon>Bacteria</taxon>
        <taxon>Pseudomonadati</taxon>
        <taxon>Pseudomonadota</taxon>
        <taxon>Alphaproteobacteria</taxon>
        <taxon>Rhodospirillales</taxon>
        <taxon>Kiloniellaceae</taxon>
        <taxon>Kiloniella</taxon>
    </lineage>
</organism>
<evidence type="ECO:0000256" key="1">
    <source>
        <dbReference type="ARBA" id="ARBA00006484"/>
    </source>
</evidence>
<dbReference type="InterPro" id="IPR002347">
    <property type="entry name" value="SDR_fam"/>
</dbReference>
<name>A0ABT4LMF8_9PROT</name>